<comment type="caution">
    <text evidence="8">The sequence shown here is derived from an EMBL/GenBank/DDBJ whole genome shotgun (WGS) entry which is preliminary data.</text>
</comment>
<dbReference type="InterPro" id="IPR001544">
    <property type="entry name" value="Aminotrans_IV"/>
</dbReference>
<dbReference type="Proteomes" id="UP001595615">
    <property type="component" value="Unassembled WGS sequence"/>
</dbReference>
<dbReference type="InterPro" id="IPR043131">
    <property type="entry name" value="BCAT-like_N"/>
</dbReference>
<dbReference type="InterPro" id="IPR005801">
    <property type="entry name" value="ADC_synthase"/>
</dbReference>
<dbReference type="Gene3D" id="3.60.120.10">
    <property type="entry name" value="Anthranilate synthase"/>
    <property type="match status" value="1"/>
</dbReference>
<evidence type="ECO:0000256" key="2">
    <source>
        <dbReference type="ARBA" id="ARBA00009320"/>
    </source>
</evidence>
<evidence type="ECO:0000313" key="8">
    <source>
        <dbReference type="EMBL" id="MFC3713549.1"/>
    </source>
</evidence>
<dbReference type="InterPro" id="IPR005802">
    <property type="entry name" value="ADC_synth_comp_1"/>
</dbReference>
<reference evidence="9" key="1">
    <citation type="journal article" date="2019" name="Int. J. Syst. Evol. Microbiol.">
        <title>The Global Catalogue of Microorganisms (GCM) 10K type strain sequencing project: providing services to taxonomists for standard genome sequencing and annotation.</title>
        <authorList>
            <consortium name="The Broad Institute Genomics Platform"/>
            <consortium name="The Broad Institute Genome Sequencing Center for Infectious Disease"/>
            <person name="Wu L."/>
            <person name="Ma J."/>
        </authorList>
    </citation>
    <scope>NUCLEOTIDE SEQUENCE [LARGE SCALE GENOMIC DNA]</scope>
    <source>
        <strain evidence="9">KCTC 42644</strain>
    </source>
</reference>
<dbReference type="Pfam" id="PF00425">
    <property type="entry name" value="Chorismate_bind"/>
    <property type="match status" value="1"/>
</dbReference>
<dbReference type="InterPro" id="IPR019999">
    <property type="entry name" value="Anth_synth_I-like"/>
</dbReference>
<evidence type="ECO:0000313" key="9">
    <source>
        <dbReference type="Proteomes" id="UP001595615"/>
    </source>
</evidence>
<dbReference type="InterPro" id="IPR043132">
    <property type="entry name" value="BCAT-like_C"/>
</dbReference>
<evidence type="ECO:0000256" key="6">
    <source>
        <dbReference type="RuleBase" id="RU004516"/>
    </source>
</evidence>
<evidence type="ECO:0000256" key="5">
    <source>
        <dbReference type="RuleBase" id="RU004106"/>
    </source>
</evidence>
<dbReference type="EMBL" id="JBHRXV010000011">
    <property type="protein sequence ID" value="MFC3713549.1"/>
    <property type="molecule type" value="Genomic_DNA"/>
</dbReference>
<keyword evidence="8" id="KW-0032">Aminotransferase</keyword>
<dbReference type="SUPFAM" id="SSF56752">
    <property type="entry name" value="D-aminoacid aminotransferase-like PLP-dependent enzymes"/>
    <property type="match status" value="1"/>
</dbReference>
<dbReference type="Gene3D" id="3.30.470.10">
    <property type="match status" value="1"/>
</dbReference>
<keyword evidence="8" id="KW-0808">Transferase</keyword>
<evidence type="ECO:0000259" key="7">
    <source>
        <dbReference type="Pfam" id="PF00425"/>
    </source>
</evidence>
<dbReference type="PRINTS" id="PR00095">
    <property type="entry name" value="ANTSNTHASEI"/>
</dbReference>
<keyword evidence="4 6" id="KW-0663">Pyridoxal phosphate</keyword>
<dbReference type="SUPFAM" id="SSF56322">
    <property type="entry name" value="ADC synthase"/>
    <property type="match status" value="1"/>
</dbReference>
<name>A0ABV7XFS1_9SPHN</name>
<dbReference type="PANTHER" id="PTHR11236:SF50">
    <property type="entry name" value="AMINODEOXYCHORISMATE SYNTHASE COMPONENT 1"/>
    <property type="match status" value="1"/>
</dbReference>
<feature type="domain" description="Chorismate-utilising enzyme C-terminal" evidence="7">
    <location>
        <begin position="124"/>
        <end position="374"/>
    </location>
</feature>
<comment type="cofactor">
    <cofactor evidence="1 6">
        <name>pyridoxal 5'-phosphate</name>
        <dbReference type="ChEBI" id="CHEBI:597326"/>
    </cofactor>
</comment>
<dbReference type="PANTHER" id="PTHR11236">
    <property type="entry name" value="AMINOBENZOATE/ANTHRANILATE SYNTHASE"/>
    <property type="match status" value="1"/>
</dbReference>
<proteinExistence type="inferred from homology"/>
<dbReference type="InterPro" id="IPR015890">
    <property type="entry name" value="Chorismate_C"/>
</dbReference>
<evidence type="ECO:0000256" key="3">
    <source>
        <dbReference type="ARBA" id="ARBA00014472"/>
    </source>
</evidence>
<organism evidence="8 9">
    <name type="scientific">Sphingoaurantiacus capsulatus</name>
    <dbReference type="NCBI Taxonomy" id="1771310"/>
    <lineage>
        <taxon>Bacteria</taxon>
        <taxon>Pseudomonadati</taxon>
        <taxon>Pseudomonadota</taxon>
        <taxon>Alphaproteobacteria</taxon>
        <taxon>Sphingomonadales</taxon>
        <taxon>Sphingosinicellaceae</taxon>
        <taxon>Sphingoaurantiacus</taxon>
    </lineage>
</organism>
<dbReference type="Gene3D" id="3.20.10.10">
    <property type="entry name" value="D-amino Acid Aminotransferase, subunit A, domain 2"/>
    <property type="match status" value="1"/>
</dbReference>
<evidence type="ECO:0000256" key="4">
    <source>
        <dbReference type="ARBA" id="ARBA00022898"/>
    </source>
</evidence>
<protein>
    <recommendedName>
        <fullName evidence="3">Probable branched-chain-amino-acid aminotransferase</fullName>
    </recommendedName>
</protein>
<dbReference type="RefSeq" id="WP_380862151.1">
    <property type="nucleotide sequence ID" value="NZ_JBHRXV010000011.1"/>
</dbReference>
<evidence type="ECO:0000256" key="1">
    <source>
        <dbReference type="ARBA" id="ARBA00001933"/>
    </source>
</evidence>
<gene>
    <name evidence="8" type="primary">pabB</name>
    <name evidence="8" type="ORF">ACFOMD_13280</name>
</gene>
<accession>A0ABV7XFS1</accession>
<dbReference type="Pfam" id="PF01063">
    <property type="entry name" value="Aminotran_4"/>
    <property type="match status" value="1"/>
</dbReference>
<dbReference type="NCBIfam" id="TIGR00553">
    <property type="entry name" value="pabB"/>
    <property type="match status" value="1"/>
</dbReference>
<keyword evidence="9" id="KW-1185">Reference proteome</keyword>
<comment type="similarity">
    <text evidence="2 5">Belongs to the class-IV pyridoxal-phosphate-dependent aminotransferase family.</text>
</comment>
<sequence>MAAFDPTAPFVLLDDARRGGRAELFSRPTAIIEVTTPDAVRPALQRLREATAAGQWAAGFISFEAGYALEPKLLPRFRPPQDGLPLLWFGLFERRSLLEAAEVEALLGDGRASVGKLTPRVDAAAHAAMVEDAQRLIAAGDIYQANITFQADVAVDGHPLALYRRLRGAQAAPYGALVHTGSVWALSFSPELFFTLAAAKLTARPMKGTAARSPTDDAAVAAALAADEKNRAENLMIVDLLRNDLSRVAAPASVEVDALFEVETYPTVHQMTSTISATLGEGHDAVAVIEALYPCGSVTGAPKIRAMEVIADIEPAPRGLYTGSIGRLSPNGDAVFNVAIRTLVLSDGEATLGLGSGIVADSEPAAEWAECLAKAAFLTRAPRRFDLIETLRFDAEDGLVRFAAHVDRLSRSAKHWGFRFDRHALLNQVQATVGELAWDARIRLLLAPDGTTTVQASPLPTHPAGPVEVALRPLPVEVSDPRLFHKTTDRGFYDEARAASGAFEAIFVNAAGQVTEGSFTNLFVKRNGKLLTPPRSAGLLPGILRAELLASSEAIEVDLTPADLAEGFFIGNSLRGLISATLRA</sequence>
<dbReference type="PROSITE" id="PS00770">
    <property type="entry name" value="AA_TRANSFER_CLASS_4"/>
    <property type="match status" value="1"/>
</dbReference>
<dbReference type="InterPro" id="IPR036038">
    <property type="entry name" value="Aminotransferase-like"/>
</dbReference>
<dbReference type="InterPro" id="IPR018300">
    <property type="entry name" value="Aminotrans_IV_CS"/>
</dbReference>
<dbReference type="GO" id="GO:0046820">
    <property type="term" value="F:4-amino-4-deoxychorismate synthase activity"/>
    <property type="evidence" value="ECO:0007669"/>
    <property type="project" value="UniProtKB-EC"/>
</dbReference>